<dbReference type="InterPro" id="IPR001387">
    <property type="entry name" value="Cro/C1-type_HTH"/>
</dbReference>
<dbReference type="InterPro" id="IPR010982">
    <property type="entry name" value="Lambda_DNA-bd_dom_sf"/>
</dbReference>
<dbReference type="SMART" id="SM00530">
    <property type="entry name" value="HTH_XRE"/>
    <property type="match status" value="1"/>
</dbReference>
<sequence length="66" mass="7690">MYKCELKIMILQKGYKNVKAFSESCGVNANTLSSIMNGHRLPSFDSVYKICRTLDMRPDEIWKEQE</sequence>
<accession>A0A1G8ICE3</accession>
<dbReference type="Proteomes" id="UP000199163">
    <property type="component" value="Unassembled WGS sequence"/>
</dbReference>
<evidence type="ECO:0000313" key="2">
    <source>
        <dbReference type="EMBL" id="SDI16532.1"/>
    </source>
</evidence>
<dbReference type="Gene3D" id="1.10.260.40">
    <property type="entry name" value="lambda repressor-like DNA-binding domains"/>
    <property type="match status" value="1"/>
</dbReference>
<name>A0A1G8ICE3_9BACI</name>
<reference evidence="2 3" key="1">
    <citation type="submission" date="2016-10" db="EMBL/GenBank/DDBJ databases">
        <authorList>
            <person name="de Groot N.N."/>
        </authorList>
    </citation>
    <scope>NUCLEOTIDE SEQUENCE [LARGE SCALE GENOMIC DNA]</scope>
    <source>
        <strain evidence="2 3">DSM 21632</strain>
    </source>
</reference>
<dbReference type="STRING" id="568899.SAMN05192534_12386"/>
<evidence type="ECO:0000259" key="1">
    <source>
        <dbReference type="PROSITE" id="PS50943"/>
    </source>
</evidence>
<dbReference type="CDD" id="cd00093">
    <property type="entry name" value="HTH_XRE"/>
    <property type="match status" value="1"/>
</dbReference>
<protein>
    <submittedName>
        <fullName evidence="2">Helix-turn-helix</fullName>
    </submittedName>
</protein>
<dbReference type="PROSITE" id="PS50943">
    <property type="entry name" value="HTH_CROC1"/>
    <property type="match status" value="1"/>
</dbReference>
<dbReference type="GO" id="GO:0003677">
    <property type="term" value="F:DNA binding"/>
    <property type="evidence" value="ECO:0007669"/>
    <property type="project" value="InterPro"/>
</dbReference>
<proteinExistence type="predicted"/>
<dbReference type="EMBL" id="FNDK01000023">
    <property type="protein sequence ID" value="SDI16532.1"/>
    <property type="molecule type" value="Genomic_DNA"/>
</dbReference>
<gene>
    <name evidence="2" type="ORF">SAMN05192534_12386</name>
</gene>
<evidence type="ECO:0000313" key="3">
    <source>
        <dbReference type="Proteomes" id="UP000199163"/>
    </source>
</evidence>
<dbReference type="AlphaFoldDB" id="A0A1G8ICE3"/>
<dbReference type="Pfam" id="PF01381">
    <property type="entry name" value="HTH_3"/>
    <property type="match status" value="1"/>
</dbReference>
<dbReference type="SUPFAM" id="SSF47413">
    <property type="entry name" value="lambda repressor-like DNA-binding domains"/>
    <property type="match status" value="1"/>
</dbReference>
<feature type="domain" description="HTH cro/C1-type" evidence="1">
    <location>
        <begin position="19"/>
        <end position="61"/>
    </location>
</feature>
<keyword evidence="3" id="KW-1185">Reference proteome</keyword>
<organism evidence="2 3">
    <name type="scientific">Alteribacillus persepolensis</name>
    <dbReference type="NCBI Taxonomy" id="568899"/>
    <lineage>
        <taxon>Bacteria</taxon>
        <taxon>Bacillati</taxon>
        <taxon>Bacillota</taxon>
        <taxon>Bacilli</taxon>
        <taxon>Bacillales</taxon>
        <taxon>Bacillaceae</taxon>
        <taxon>Alteribacillus</taxon>
    </lineage>
</organism>